<dbReference type="RefSeq" id="WP_160555146.1">
    <property type="nucleotide sequence ID" value="NZ_CP047650.1"/>
</dbReference>
<dbReference type="InterPro" id="IPR039430">
    <property type="entry name" value="Thymidylate_kin-like_dom"/>
</dbReference>
<reference evidence="14 15" key="1">
    <citation type="submission" date="2020-01" db="EMBL/GenBank/DDBJ databases">
        <title>Genome sequencing of strain KACC 21265.</title>
        <authorList>
            <person name="Heo J."/>
            <person name="Kim S.-J."/>
            <person name="Kim J.-S."/>
            <person name="Hong S.-B."/>
            <person name="Kwon S.-W."/>
        </authorList>
    </citation>
    <scope>NUCLEOTIDE SEQUENCE [LARGE SCALE GENOMIC DNA]</scope>
    <source>
        <strain evidence="14 15">KACC 21265</strain>
    </source>
</reference>
<keyword evidence="8 12" id="KW-0067">ATP-binding</keyword>
<keyword evidence="15" id="KW-1185">Reference proteome</keyword>
<dbReference type="InterPro" id="IPR027417">
    <property type="entry name" value="P-loop_NTPase"/>
</dbReference>
<comment type="catalytic activity">
    <reaction evidence="10 12">
        <text>dTMP + ATP = dTDP + ADP</text>
        <dbReference type="Rhea" id="RHEA:13517"/>
        <dbReference type="ChEBI" id="CHEBI:30616"/>
        <dbReference type="ChEBI" id="CHEBI:58369"/>
        <dbReference type="ChEBI" id="CHEBI:63528"/>
        <dbReference type="ChEBI" id="CHEBI:456216"/>
        <dbReference type="EC" id="2.7.4.9"/>
    </reaction>
</comment>
<evidence type="ECO:0000256" key="2">
    <source>
        <dbReference type="ARBA" id="ARBA00012980"/>
    </source>
</evidence>
<dbReference type="GO" id="GO:0006235">
    <property type="term" value="P:dTTP biosynthetic process"/>
    <property type="evidence" value="ECO:0007669"/>
    <property type="project" value="UniProtKB-UniRule"/>
</dbReference>
<dbReference type="Gene3D" id="3.40.50.300">
    <property type="entry name" value="P-loop containing nucleotide triphosphate hydrolases"/>
    <property type="match status" value="1"/>
</dbReference>
<evidence type="ECO:0000256" key="12">
    <source>
        <dbReference type="HAMAP-Rule" id="MF_00165"/>
    </source>
</evidence>
<dbReference type="KEGG" id="xyk:GT347_27135"/>
<comment type="similarity">
    <text evidence="1 12">Belongs to the thymidylate kinase family.</text>
</comment>
<dbReference type="GO" id="GO:0006233">
    <property type="term" value="P:dTDP biosynthetic process"/>
    <property type="evidence" value="ECO:0007669"/>
    <property type="project" value="InterPro"/>
</dbReference>
<evidence type="ECO:0000313" key="15">
    <source>
        <dbReference type="Proteomes" id="UP000464787"/>
    </source>
</evidence>
<evidence type="ECO:0000259" key="13">
    <source>
        <dbReference type="Pfam" id="PF02223"/>
    </source>
</evidence>
<dbReference type="GO" id="GO:0005524">
    <property type="term" value="F:ATP binding"/>
    <property type="evidence" value="ECO:0007669"/>
    <property type="project" value="UniProtKB-UniRule"/>
</dbReference>
<feature type="domain" description="Thymidylate kinase-like" evidence="13">
    <location>
        <begin position="8"/>
        <end position="198"/>
    </location>
</feature>
<dbReference type="PANTHER" id="PTHR10344:SF4">
    <property type="entry name" value="UMP-CMP KINASE 2, MITOCHONDRIAL"/>
    <property type="match status" value="1"/>
</dbReference>
<organism evidence="14 15">
    <name type="scientific">Xylophilus rhododendri</name>
    <dbReference type="NCBI Taxonomy" id="2697032"/>
    <lineage>
        <taxon>Bacteria</taxon>
        <taxon>Pseudomonadati</taxon>
        <taxon>Pseudomonadota</taxon>
        <taxon>Betaproteobacteria</taxon>
        <taxon>Burkholderiales</taxon>
        <taxon>Xylophilus</taxon>
    </lineage>
</organism>
<dbReference type="GO" id="GO:0004798">
    <property type="term" value="F:dTMP kinase activity"/>
    <property type="evidence" value="ECO:0007669"/>
    <property type="project" value="UniProtKB-UniRule"/>
</dbReference>
<dbReference type="SUPFAM" id="SSF52540">
    <property type="entry name" value="P-loop containing nucleoside triphosphate hydrolases"/>
    <property type="match status" value="1"/>
</dbReference>
<dbReference type="EMBL" id="CP047650">
    <property type="protein sequence ID" value="QHJ01338.1"/>
    <property type="molecule type" value="Genomic_DNA"/>
</dbReference>
<protein>
    <recommendedName>
        <fullName evidence="3 12">Thymidylate kinase</fullName>
        <ecNumber evidence="2 12">2.7.4.9</ecNumber>
    </recommendedName>
    <alternativeName>
        <fullName evidence="9 12">dTMP kinase</fullName>
    </alternativeName>
</protein>
<dbReference type="CDD" id="cd01672">
    <property type="entry name" value="TMPK"/>
    <property type="match status" value="1"/>
</dbReference>
<evidence type="ECO:0000256" key="8">
    <source>
        <dbReference type="ARBA" id="ARBA00022840"/>
    </source>
</evidence>
<evidence type="ECO:0000256" key="9">
    <source>
        <dbReference type="ARBA" id="ARBA00029962"/>
    </source>
</evidence>
<keyword evidence="6 12" id="KW-0547">Nucleotide-binding</keyword>
<dbReference type="AlphaFoldDB" id="A0A857JCE8"/>
<evidence type="ECO:0000256" key="7">
    <source>
        <dbReference type="ARBA" id="ARBA00022777"/>
    </source>
</evidence>
<dbReference type="PANTHER" id="PTHR10344">
    <property type="entry name" value="THYMIDYLATE KINASE"/>
    <property type="match status" value="1"/>
</dbReference>
<dbReference type="EC" id="2.7.4.9" evidence="2 12"/>
<dbReference type="GO" id="GO:0005829">
    <property type="term" value="C:cytosol"/>
    <property type="evidence" value="ECO:0007669"/>
    <property type="project" value="TreeGrafter"/>
</dbReference>
<dbReference type="InterPro" id="IPR018094">
    <property type="entry name" value="Thymidylate_kinase"/>
</dbReference>
<dbReference type="NCBIfam" id="TIGR00041">
    <property type="entry name" value="DTMP_kinase"/>
    <property type="match status" value="1"/>
</dbReference>
<keyword evidence="7 12" id="KW-0418">Kinase</keyword>
<name>A0A857JCE8_9BURK</name>
<comment type="function">
    <text evidence="11 12">Phosphorylation of dTMP to form dTDP in both de novo and salvage pathways of dTTP synthesis.</text>
</comment>
<accession>A0A857JCE8</accession>
<evidence type="ECO:0000256" key="6">
    <source>
        <dbReference type="ARBA" id="ARBA00022741"/>
    </source>
</evidence>
<evidence type="ECO:0000256" key="3">
    <source>
        <dbReference type="ARBA" id="ARBA00017144"/>
    </source>
</evidence>
<evidence type="ECO:0000256" key="4">
    <source>
        <dbReference type="ARBA" id="ARBA00022679"/>
    </source>
</evidence>
<dbReference type="Pfam" id="PF02223">
    <property type="entry name" value="Thymidylate_kin"/>
    <property type="match status" value="1"/>
</dbReference>
<feature type="binding site" evidence="12">
    <location>
        <begin position="10"/>
        <end position="17"/>
    </location>
    <ligand>
        <name>ATP</name>
        <dbReference type="ChEBI" id="CHEBI:30616"/>
    </ligand>
</feature>
<sequence length="216" mass="23285">MNGLFISFEGIDGAGKSTHIEHLAQAFRDQGREVCLTREPGGTPLAEQLRELVLHSAMDALTEALLIFAGRRDHLLQVIEPALARGAVVLCDRFTDASFAYQGAGRGFDLQLLGTLESWVQRTEAAPLRQPDLTVWFDLPPTIAAARLSGARAPDRFESQPEAFFSRVAGGYAARAAAEPARFARIDAAAEREAVALQIADVFAARGWLPAEEGAA</sequence>
<evidence type="ECO:0000256" key="1">
    <source>
        <dbReference type="ARBA" id="ARBA00009776"/>
    </source>
</evidence>
<keyword evidence="4 12" id="KW-0808">Transferase</keyword>
<gene>
    <name evidence="12" type="primary">tmk</name>
    <name evidence="14" type="ORF">GT347_27135</name>
</gene>
<dbReference type="GO" id="GO:0006227">
    <property type="term" value="P:dUDP biosynthetic process"/>
    <property type="evidence" value="ECO:0007669"/>
    <property type="project" value="TreeGrafter"/>
</dbReference>
<evidence type="ECO:0000256" key="10">
    <source>
        <dbReference type="ARBA" id="ARBA00048743"/>
    </source>
</evidence>
<dbReference type="FunFam" id="3.40.50.300:FF:000225">
    <property type="entry name" value="Thymidylate kinase"/>
    <property type="match status" value="1"/>
</dbReference>
<evidence type="ECO:0000256" key="11">
    <source>
        <dbReference type="ARBA" id="ARBA00057735"/>
    </source>
</evidence>
<keyword evidence="5 12" id="KW-0545">Nucleotide biosynthesis</keyword>
<evidence type="ECO:0000256" key="5">
    <source>
        <dbReference type="ARBA" id="ARBA00022727"/>
    </source>
</evidence>
<dbReference type="Proteomes" id="UP000464787">
    <property type="component" value="Chromosome"/>
</dbReference>
<evidence type="ECO:0000313" key="14">
    <source>
        <dbReference type="EMBL" id="QHJ01338.1"/>
    </source>
</evidence>
<proteinExistence type="inferred from homology"/>
<dbReference type="HAMAP" id="MF_00165">
    <property type="entry name" value="Thymidylate_kinase"/>
    <property type="match status" value="1"/>
</dbReference>